<sequence>MTQGIRVQVRSAYRPDRSEPGKYLFTYTVKIANDGEAAARLVARHWIVTDANGELEEVAGEGVVGHQPYLTAGEEFEYTSFCILETPHGSMHGTYRMVRDDGSSFDAEIAPFPLVVPGALN</sequence>
<dbReference type="InterPro" id="IPR036767">
    <property type="entry name" value="ApaG_sf"/>
</dbReference>
<dbReference type="PANTHER" id="PTHR47191:SF2">
    <property type="entry name" value="OS05G0170800 PROTEIN"/>
    <property type="match status" value="1"/>
</dbReference>
<reference evidence="4" key="1">
    <citation type="journal article" date="2022" name="Int. J. Syst. Evol. Microbiol.">
        <title>Anaeromyxobacter oryzae sp. nov., Anaeromyxobacter diazotrophicus sp. nov. and Anaeromyxobacter paludicola sp. nov., isolated from paddy soils.</title>
        <authorList>
            <person name="Itoh H."/>
            <person name="Xu Z."/>
            <person name="Mise K."/>
            <person name="Masuda Y."/>
            <person name="Ushijima N."/>
            <person name="Hayakawa C."/>
            <person name="Shiratori Y."/>
            <person name="Senoo K."/>
        </authorList>
    </citation>
    <scope>NUCLEOTIDE SEQUENCE [LARGE SCALE GENOMIC DNA]</scope>
    <source>
        <strain evidence="4">Red232</strain>
    </source>
</reference>
<evidence type="ECO:0000313" key="3">
    <source>
        <dbReference type="EMBL" id="BDG03980.1"/>
    </source>
</evidence>
<dbReference type="PANTHER" id="PTHR47191">
    <property type="entry name" value="OS05G0170800 PROTEIN"/>
    <property type="match status" value="1"/>
</dbReference>
<proteinExistence type="inferred from homology"/>
<dbReference type="NCBIfam" id="NF003967">
    <property type="entry name" value="PRK05461.1"/>
    <property type="match status" value="1"/>
</dbReference>
<evidence type="ECO:0000259" key="2">
    <source>
        <dbReference type="PROSITE" id="PS51087"/>
    </source>
</evidence>
<gene>
    <name evidence="3" type="primary">apaG</name>
    <name evidence="3" type="ORF">AMOR_29760</name>
</gene>
<dbReference type="PROSITE" id="PS51087">
    <property type="entry name" value="APAG"/>
    <property type="match status" value="1"/>
</dbReference>
<name>A0ABN6MSM0_9BACT</name>
<feature type="domain" description="ApaG" evidence="2">
    <location>
        <begin position="1"/>
        <end position="121"/>
    </location>
</feature>
<dbReference type="InterPro" id="IPR023065">
    <property type="entry name" value="Uncharacterised_ApaG"/>
</dbReference>
<dbReference type="InterPro" id="IPR007474">
    <property type="entry name" value="ApaG_domain"/>
</dbReference>
<dbReference type="InterPro" id="IPR050718">
    <property type="entry name" value="ApaG-like"/>
</dbReference>
<dbReference type="Proteomes" id="UP001162891">
    <property type="component" value="Chromosome"/>
</dbReference>
<dbReference type="Gene3D" id="2.60.40.1470">
    <property type="entry name" value="ApaG domain"/>
    <property type="match status" value="1"/>
</dbReference>
<dbReference type="EMBL" id="AP025591">
    <property type="protein sequence ID" value="BDG03980.1"/>
    <property type="molecule type" value="Genomic_DNA"/>
</dbReference>
<evidence type="ECO:0000256" key="1">
    <source>
        <dbReference type="ARBA" id="ARBA00017693"/>
    </source>
</evidence>
<dbReference type="Pfam" id="PF04379">
    <property type="entry name" value="DUF525"/>
    <property type="match status" value="1"/>
</dbReference>
<dbReference type="HAMAP" id="MF_00791">
    <property type="entry name" value="ApaG"/>
    <property type="match status" value="1"/>
</dbReference>
<keyword evidence="4" id="KW-1185">Reference proteome</keyword>
<dbReference type="SUPFAM" id="SSF110069">
    <property type="entry name" value="ApaG-like"/>
    <property type="match status" value="1"/>
</dbReference>
<evidence type="ECO:0000313" key="4">
    <source>
        <dbReference type="Proteomes" id="UP001162891"/>
    </source>
</evidence>
<organism evidence="3 4">
    <name type="scientific">Anaeromyxobacter oryzae</name>
    <dbReference type="NCBI Taxonomy" id="2918170"/>
    <lineage>
        <taxon>Bacteria</taxon>
        <taxon>Pseudomonadati</taxon>
        <taxon>Myxococcota</taxon>
        <taxon>Myxococcia</taxon>
        <taxon>Myxococcales</taxon>
        <taxon>Cystobacterineae</taxon>
        <taxon>Anaeromyxobacteraceae</taxon>
        <taxon>Anaeromyxobacter</taxon>
    </lineage>
</organism>
<protein>
    <recommendedName>
        <fullName evidence="1">Protein ApaG</fullName>
    </recommendedName>
</protein>
<accession>A0ABN6MSM0</accession>